<evidence type="ECO:0000313" key="1">
    <source>
        <dbReference type="EMBL" id="EWY37104.1"/>
    </source>
</evidence>
<gene>
    <name evidence="1" type="ORF">N825_21905</name>
</gene>
<sequence length="106" mass="11490">MYFHFIIADQHHDIWINLPQDQAEGFHAALVGLVPLLQHLRLDLVQDAGAGLRQHLVIGHHLAVEMVEGVDVPVIVFGACDPGVGFHQEGRAVGGADAHDNLGHDL</sequence>
<dbReference type="EMBL" id="AVFL01000031">
    <property type="protein sequence ID" value="EWY37104.1"/>
    <property type="molecule type" value="Genomic_DNA"/>
</dbReference>
<accession>W9GTL6</accession>
<organism evidence="1 2">
    <name type="scientific">Skermanella stibiiresistens SB22</name>
    <dbReference type="NCBI Taxonomy" id="1385369"/>
    <lineage>
        <taxon>Bacteria</taxon>
        <taxon>Pseudomonadati</taxon>
        <taxon>Pseudomonadota</taxon>
        <taxon>Alphaproteobacteria</taxon>
        <taxon>Rhodospirillales</taxon>
        <taxon>Azospirillaceae</taxon>
        <taxon>Skermanella</taxon>
    </lineage>
</organism>
<name>W9GTL6_9PROT</name>
<proteinExistence type="predicted"/>
<dbReference type="AlphaFoldDB" id="W9GTL6"/>
<protein>
    <submittedName>
        <fullName evidence="1">Uncharacterized protein</fullName>
    </submittedName>
</protein>
<comment type="caution">
    <text evidence="1">The sequence shown here is derived from an EMBL/GenBank/DDBJ whole genome shotgun (WGS) entry which is preliminary data.</text>
</comment>
<keyword evidence="2" id="KW-1185">Reference proteome</keyword>
<evidence type="ECO:0000313" key="2">
    <source>
        <dbReference type="Proteomes" id="UP000019486"/>
    </source>
</evidence>
<dbReference type="Proteomes" id="UP000019486">
    <property type="component" value="Unassembled WGS sequence"/>
</dbReference>
<reference evidence="1 2" key="1">
    <citation type="submission" date="2013-08" db="EMBL/GenBank/DDBJ databases">
        <title>The genome sequence of Skermanella stibiiresistens.</title>
        <authorList>
            <person name="Zhu W."/>
            <person name="Wang G."/>
        </authorList>
    </citation>
    <scope>NUCLEOTIDE SEQUENCE [LARGE SCALE GENOMIC DNA]</scope>
    <source>
        <strain evidence="1 2">SB22</strain>
    </source>
</reference>